<evidence type="ECO:0000313" key="2">
    <source>
        <dbReference type="EMBL" id="MCA9754810.1"/>
    </source>
</evidence>
<dbReference type="AlphaFoldDB" id="A0A956N8T5"/>
<dbReference type="Pfam" id="PF01661">
    <property type="entry name" value="Macro"/>
    <property type="match status" value="1"/>
</dbReference>
<dbReference type="PANTHER" id="PTHR11106:SF27">
    <property type="entry name" value="MACRO DOMAIN-CONTAINING PROTEIN"/>
    <property type="match status" value="1"/>
</dbReference>
<dbReference type="NCBIfam" id="NF001664">
    <property type="entry name" value="PRK00431.1-6"/>
    <property type="match status" value="1"/>
</dbReference>
<reference evidence="2" key="2">
    <citation type="journal article" date="2021" name="Microbiome">
        <title>Successional dynamics and alternative stable states in a saline activated sludge microbial community over 9 years.</title>
        <authorList>
            <person name="Wang Y."/>
            <person name="Ye J."/>
            <person name="Ju F."/>
            <person name="Liu L."/>
            <person name="Boyd J.A."/>
            <person name="Deng Y."/>
            <person name="Parks D.H."/>
            <person name="Jiang X."/>
            <person name="Yin X."/>
            <person name="Woodcroft B.J."/>
            <person name="Tyson G.W."/>
            <person name="Hugenholtz P."/>
            <person name="Polz M.F."/>
            <person name="Zhang T."/>
        </authorList>
    </citation>
    <scope>NUCLEOTIDE SEQUENCE</scope>
    <source>
        <strain evidence="2">HKST-UBA02</strain>
    </source>
</reference>
<dbReference type="InterPro" id="IPR002589">
    <property type="entry name" value="Macro_dom"/>
</dbReference>
<dbReference type="PANTHER" id="PTHR11106">
    <property type="entry name" value="GANGLIOSIDE INDUCED DIFFERENTIATION ASSOCIATED PROTEIN 2-RELATED"/>
    <property type="match status" value="1"/>
</dbReference>
<dbReference type="PROSITE" id="PS51154">
    <property type="entry name" value="MACRO"/>
    <property type="match status" value="1"/>
</dbReference>
<dbReference type="SUPFAM" id="SSF52949">
    <property type="entry name" value="Macro domain-like"/>
    <property type="match status" value="1"/>
</dbReference>
<sequence>MAKNWKQKVIVLLDDITEQDCDAIVNAANEDLEPGSGVCGAIHAAAGPKLERACRRIGGCAAGEAVMTKAYDLPARRVIHTVGPVYSGGIDGEEAEVLGSCYRESLRLASEEGLRTIAFPAISTGDYGFPPDEAAKVAVRALREALDEFPAIREVRLVCFTIEDQEAIEEALEQEPE</sequence>
<dbReference type="Proteomes" id="UP000739538">
    <property type="component" value="Unassembled WGS sequence"/>
</dbReference>
<organism evidence="2 3">
    <name type="scientific">Eiseniibacteriota bacterium</name>
    <dbReference type="NCBI Taxonomy" id="2212470"/>
    <lineage>
        <taxon>Bacteria</taxon>
        <taxon>Candidatus Eiseniibacteriota</taxon>
    </lineage>
</organism>
<proteinExistence type="predicted"/>
<dbReference type="Gene3D" id="3.40.220.10">
    <property type="entry name" value="Leucine Aminopeptidase, subunit E, domain 1"/>
    <property type="match status" value="1"/>
</dbReference>
<evidence type="ECO:0000259" key="1">
    <source>
        <dbReference type="PROSITE" id="PS51154"/>
    </source>
</evidence>
<feature type="domain" description="Macro" evidence="1">
    <location>
        <begin position="1"/>
        <end position="176"/>
    </location>
</feature>
<comment type="caution">
    <text evidence="2">The sequence shown here is derived from an EMBL/GenBank/DDBJ whole genome shotgun (WGS) entry which is preliminary data.</text>
</comment>
<dbReference type="EMBL" id="JAGQHS010000010">
    <property type="protein sequence ID" value="MCA9754810.1"/>
    <property type="molecule type" value="Genomic_DNA"/>
</dbReference>
<dbReference type="CDD" id="cd02908">
    <property type="entry name" value="Macro_OAADPr_deacetylase"/>
    <property type="match status" value="1"/>
</dbReference>
<dbReference type="InterPro" id="IPR043472">
    <property type="entry name" value="Macro_dom-like"/>
</dbReference>
<gene>
    <name evidence="2" type="ORF">KDA27_03340</name>
</gene>
<protein>
    <submittedName>
        <fullName evidence="2">O-acetyl-ADP-ribose deacetylase</fullName>
    </submittedName>
</protein>
<evidence type="ECO:0000313" key="3">
    <source>
        <dbReference type="Proteomes" id="UP000739538"/>
    </source>
</evidence>
<dbReference type="SMART" id="SM00506">
    <property type="entry name" value="A1pp"/>
    <property type="match status" value="1"/>
</dbReference>
<accession>A0A956N8T5</accession>
<name>A0A956N8T5_UNCEI</name>
<reference evidence="2" key="1">
    <citation type="submission" date="2020-04" db="EMBL/GenBank/DDBJ databases">
        <authorList>
            <person name="Zhang T."/>
        </authorList>
    </citation>
    <scope>NUCLEOTIDE SEQUENCE</scope>
    <source>
        <strain evidence="2">HKST-UBA02</strain>
    </source>
</reference>